<feature type="region of interest" description="Disordered" evidence="6">
    <location>
        <begin position="1"/>
        <end position="39"/>
    </location>
</feature>
<evidence type="ECO:0000256" key="4">
    <source>
        <dbReference type="ARBA" id="ARBA00023163"/>
    </source>
</evidence>
<reference evidence="8" key="1">
    <citation type="submission" date="2020-05" db="EMBL/GenBank/DDBJ databases">
        <title>Mycena genomes resolve the evolution of fungal bioluminescence.</title>
        <authorList>
            <person name="Tsai I.J."/>
        </authorList>
    </citation>
    <scope>NUCLEOTIDE SEQUENCE</scope>
    <source>
        <strain evidence="8">160909Yilan</strain>
    </source>
</reference>
<evidence type="ECO:0000259" key="7">
    <source>
        <dbReference type="PROSITE" id="PS50048"/>
    </source>
</evidence>
<dbReference type="PROSITE" id="PS00463">
    <property type="entry name" value="ZN2_CY6_FUNGAL_1"/>
    <property type="match status" value="1"/>
</dbReference>
<keyword evidence="3" id="KW-0805">Transcription regulation</keyword>
<keyword evidence="4" id="KW-0804">Transcription</keyword>
<evidence type="ECO:0000313" key="8">
    <source>
        <dbReference type="EMBL" id="KAF7370717.1"/>
    </source>
</evidence>
<dbReference type="GO" id="GO:0000981">
    <property type="term" value="F:DNA-binding transcription factor activity, RNA polymerase II-specific"/>
    <property type="evidence" value="ECO:0007669"/>
    <property type="project" value="InterPro"/>
</dbReference>
<dbReference type="SMART" id="SM00066">
    <property type="entry name" value="GAL4"/>
    <property type="match status" value="1"/>
</dbReference>
<dbReference type="OrthoDB" id="2123952at2759"/>
<keyword evidence="2" id="KW-0479">Metal-binding</keyword>
<dbReference type="PANTHER" id="PTHR47338:SF5">
    <property type="entry name" value="ZN(II)2CYS6 TRANSCRIPTION FACTOR (EUROFUNG)"/>
    <property type="match status" value="1"/>
</dbReference>
<accession>A0A8H6Z4S2</accession>
<comment type="caution">
    <text evidence="8">The sequence shown here is derived from an EMBL/GenBank/DDBJ whole genome shotgun (WGS) entry which is preliminary data.</text>
</comment>
<gene>
    <name evidence="8" type="ORF">MSAN_00704900</name>
</gene>
<keyword evidence="9" id="KW-1185">Reference proteome</keyword>
<evidence type="ECO:0000313" key="9">
    <source>
        <dbReference type="Proteomes" id="UP000623467"/>
    </source>
</evidence>
<dbReference type="SUPFAM" id="SSF57701">
    <property type="entry name" value="Zn2/Cys6 DNA-binding domain"/>
    <property type="match status" value="1"/>
</dbReference>
<comment type="subcellular location">
    <subcellularLocation>
        <location evidence="1">Nucleus</location>
    </subcellularLocation>
</comment>
<dbReference type="InterPro" id="IPR036864">
    <property type="entry name" value="Zn2-C6_fun-type_DNA-bd_sf"/>
</dbReference>
<dbReference type="AlphaFoldDB" id="A0A8H6Z4S2"/>
<dbReference type="Gene3D" id="4.10.240.10">
    <property type="entry name" value="Zn(2)-C6 fungal-type DNA-binding domain"/>
    <property type="match status" value="1"/>
</dbReference>
<dbReference type="EMBL" id="JACAZH010000004">
    <property type="protein sequence ID" value="KAF7370717.1"/>
    <property type="molecule type" value="Genomic_DNA"/>
</dbReference>
<feature type="compositionally biased region" description="Basic and acidic residues" evidence="6">
    <location>
        <begin position="19"/>
        <end position="28"/>
    </location>
</feature>
<evidence type="ECO:0000256" key="1">
    <source>
        <dbReference type="ARBA" id="ARBA00004123"/>
    </source>
</evidence>
<feature type="domain" description="Zn(2)-C6 fungal-type" evidence="7">
    <location>
        <begin position="41"/>
        <end position="70"/>
    </location>
</feature>
<dbReference type="GO" id="GO:0003677">
    <property type="term" value="F:DNA binding"/>
    <property type="evidence" value="ECO:0007669"/>
    <property type="project" value="InterPro"/>
</dbReference>
<feature type="region of interest" description="Disordered" evidence="6">
    <location>
        <begin position="76"/>
        <end position="155"/>
    </location>
</feature>
<name>A0A8H6Z4S2_9AGAR</name>
<evidence type="ECO:0000256" key="5">
    <source>
        <dbReference type="ARBA" id="ARBA00023242"/>
    </source>
</evidence>
<dbReference type="InterPro" id="IPR007219">
    <property type="entry name" value="XnlR_reg_dom"/>
</dbReference>
<protein>
    <recommendedName>
        <fullName evidence="7">Zn(2)-C6 fungal-type domain-containing protein</fullName>
    </recommendedName>
</protein>
<evidence type="ECO:0000256" key="3">
    <source>
        <dbReference type="ARBA" id="ARBA00023015"/>
    </source>
</evidence>
<proteinExistence type="predicted"/>
<dbReference type="CDD" id="cd00067">
    <property type="entry name" value="GAL4"/>
    <property type="match status" value="1"/>
</dbReference>
<dbReference type="Pfam" id="PF00172">
    <property type="entry name" value="Zn_clus"/>
    <property type="match status" value="1"/>
</dbReference>
<dbReference type="CDD" id="cd12148">
    <property type="entry name" value="fungal_TF_MHR"/>
    <property type="match status" value="1"/>
</dbReference>
<dbReference type="GO" id="GO:0008270">
    <property type="term" value="F:zinc ion binding"/>
    <property type="evidence" value="ECO:0007669"/>
    <property type="project" value="InterPro"/>
</dbReference>
<dbReference type="InterPro" id="IPR050815">
    <property type="entry name" value="TF_fung"/>
</dbReference>
<dbReference type="PANTHER" id="PTHR47338">
    <property type="entry name" value="ZN(II)2CYS6 TRANSCRIPTION FACTOR (EUROFUNG)-RELATED"/>
    <property type="match status" value="1"/>
</dbReference>
<organism evidence="8 9">
    <name type="scientific">Mycena sanguinolenta</name>
    <dbReference type="NCBI Taxonomy" id="230812"/>
    <lineage>
        <taxon>Eukaryota</taxon>
        <taxon>Fungi</taxon>
        <taxon>Dikarya</taxon>
        <taxon>Basidiomycota</taxon>
        <taxon>Agaricomycotina</taxon>
        <taxon>Agaricomycetes</taxon>
        <taxon>Agaricomycetidae</taxon>
        <taxon>Agaricales</taxon>
        <taxon>Marasmiineae</taxon>
        <taxon>Mycenaceae</taxon>
        <taxon>Mycena</taxon>
    </lineage>
</organism>
<dbReference type="Pfam" id="PF04082">
    <property type="entry name" value="Fungal_trans"/>
    <property type="match status" value="1"/>
</dbReference>
<dbReference type="Proteomes" id="UP000623467">
    <property type="component" value="Unassembled WGS sequence"/>
</dbReference>
<evidence type="ECO:0000256" key="2">
    <source>
        <dbReference type="ARBA" id="ARBA00022723"/>
    </source>
</evidence>
<dbReference type="GO" id="GO:0005634">
    <property type="term" value="C:nucleus"/>
    <property type="evidence" value="ECO:0007669"/>
    <property type="project" value="UniProtKB-SubCell"/>
</dbReference>
<feature type="compositionally biased region" description="Low complexity" evidence="6">
    <location>
        <begin position="85"/>
        <end position="100"/>
    </location>
</feature>
<dbReference type="PROSITE" id="PS50048">
    <property type="entry name" value="ZN2_CY6_FUNGAL_2"/>
    <property type="match status" value="1"/>
</dbReference>
<evidence type="ECO:0000256" key="6">
    <source>
        <dbReference type="SAM" id="MobiDB-lite"/>
    </source>
</evidence>
<keyword evidence="5" id="KW-0539">Nucleus</keyword>
<sequence length="474" mass="52683">MDASSAAAFSFQPNYVPQAREEDPEKSAASKGPKRKRLAKACDACHKSKRRCDGTAPCSNCYFASKPCNYTDASGRPVAAPNTGKPDASKAPRSSASRSKTYSEDDEPRASTSRELPNGERRQVRKRVKNHWPNILQTQEISPESPISRDDSPQDRAAPVMLDHALTRELTNLFFTHCHPVRAIIHKPSFSASLSHNGVPSHLLFAICALAAPLSRQPHLRSTAPPRLRGKLFANAVDSQLFDRSGHLISDPNLFTAQTLCLLMVHDLIAKDAGGPANSRYRDLALQIIQTLGVHNVDNVASAPAPTPDVIQASIERECLRRIFWVIHIMDLQVALYNQRPLPSSEAQLRLRLPVDETSFELAVHSTSPEYLYSPSARTHCVSELGHFIRFFSLVAHAEQIINRSETNLGTLAELEKRGEEWVSNLPDNLHFSEQNLQVQQSMFETSSNTGAWCFLLHACIPCWLHARFACCQK</sequence>
<dbReference type="InterPro" id="IPR001138">
    <property type="entry name" value="Zn2Cys6_DnaBD"/>
</dbReference>
<dbReference type="GO" id="GO:0006351">
    <property type="term" value="P:DNA-templated transcription"/>
    <property type="evidence" value="ECO:0007669"/>
    <property type="project" value="InterPro"/>
</dbReference>